<dbReference type="InterPro" id="IPR015590">
    <property type="entry name" value="Aldehyde_DH_dom"/>
</dbReference>
<evidence type="ECO:0000256" key="1">
    <source>
        <dbReference type="ARBA" id="ARBA00004786"/>
    </source>
</evidence>
<comment type="pathway">
    <text evidence="1">Amino-acid degradation; L-proline degradation into L-glutamate; L-glutamate from L-proline: step 2/2.</text>
</comment>
<evidence type="ECO:0000313" key="13">
    <source>
        <dbReference type="Proteomes" id="UP000011723"/>
    </source>
</evidence>
<dbReference type="PATRIC" id="fig|1121362.3.peg.2589"/>
<keyword evidence="4" id="KW-0520">NAD</keyword>
<dbReference type="SUPFAM" id="SSF51730">
    <property type="entry name" value="FAD-linked oxidoreductase"/>
    <property type="match status" value="1"/>
</dbReference>
<dbReference type="Pfam" id="PF01619">
    <property type="entry name" value="Pro_dh"/>
    <property type="match status" value="1"/>
</dbReference>
<dbReference type="EMBL" id="CP003697">
    <property type="protein sequence ID" value="AGF73544.1"/>
    <property type="molecule type" value="Genomic_DNA"/>
</dbReference>
<evidence type="ECO:0000256" key="4">
    <source>
        <dbReference type="ARBA" id="ARBA00023027"/>
    </source>
</evidence>
<feature type="compositionally biased region" description="Basic and acidic residues" evidence="9">
    <location>
        <begin position="471"/>
        <end position="480"/>
    </location>
</feature>
<feature type="active site" evidence="6 7">
    <location>
        <position position="726"/>
    </location>
</feature>
<dbReference type="PROSITE" id="PS00070">
    <property type="entry name" value="ALDEHYDE_DEHYDR_CYS"/>
    <property type="match status" value="1"/>
</dbReference>
<dbReference type="InterPro" id="IPR025703">
    <property type="entry name" value="Bifunct_PutA"/>
</dbReference>
<evidence type="ECO:0000259" key="10">
    <source>
        <dbReference type="Pfam" id="PF00171"/>
    </source>
</evidence>
<organism evidence="12 13">
    <name type="scientific">Corynebacterium halotolerans YIM 70093 = DSM 44683</name>
    <dbReference type="NCBI Taxonomy" id="1121362"/>
    <lineage>
        <taxon>Bacteria</taxon>
        <taxon>Bacillati</taxon>
        <taxon>Actinomycetota</taxon>
        <taxon>Actinomycetes</taxon>
        <taxon>Mycobacteriales</taxon>
        <taxon>Corynebacteriaceae</taxon>
        <taxon>Corynebacterium</taxon>
    </lineage>
</organism>
<dbReference type="Gene3D" id="3.40.605.10">
    <property type="entry name" value="Aldehyde Dehydrogenase, Chain A, domain 1"/>
    <property type="match status" value="1"/>
</dbReference>
<dbReference type="PANTHER" id="PTHR42862:SF1">
    <property type="entry name" value="DELTA-1-PYRROLINE-5-CARBOXYLATE DEHYDROGENASE 2, ISOFORM A-RELATED"/>
    <property type="match status" value="1"/>
</dbReference>
<dbReference type="GO" id="GO:0003842">
    <property type="term" value="F:L-glutamate gamma-semialdehyde dehydrogenase activity"/>
    <property type="evidence" value="ECO:0007669"/>
    <property type="project" value="UniProtKB-EC"/>
</dbReference>
<feature type="domain" description="Aldehyde dehydrogenase" evidence="10">
    <location>
        <begin position="526"/>
        <end position="939"/>
    </location>
</feature>
<evidence type="ECO:0000256" key="2">
    <source>
        <dbReference type="ARBA" id="ARBA00012884"/>
    </source>
</evidence>
<evidence type="ECO:0000256" key="9">
    <source>
        <dbReference type="SAM" id="MobiDB-lite"/>
    </source>
</evidence>
<evidence type="ECO:0000256" key="8">
    <source>
        <dbReference type="RuleBase" id="RU003345"/>
    </source>
</evidence>
<keyword evidence="3 8" id="KW-0560">Oxidoreductase</keyword>
<evidence type="ECO:0000256" key="5">
    <source>
        <dbReference type="ARBA" id="ARBA00048142"/>
    </source>
</evidence>
<dbReference type="Gene3D" id="3.20.20.220">
    <property type="match status" value="1"/>
</dbReference>
<evidence type="ECO:0000313" key="12">
    <source>
        <dbReference type="EMBL" id="AGF73544.1"/>
    </source>
</evidence>
<dbReference type="OrthoDB" id="9812625at2"/>
<feature type="active site" evidence="6">
    <location>
        <position position="760"/>
    </location>
</feature>
<dbReference type="GO" id="GO:0004657">
    <property type="term" value="F:proline dehydrogenase activity"/>
    <property type="evidence" value="ECO:0007669"/>
    <property type="project" value="InterPro"/>
</dbReference>
<dbReference type="Pfam" id="PF00171">
    <property type="entry name" value="Aldedh"/>
    <property type="match status" value="1"/>
</dbReference>
<dbReference type="SUPFAM" id="SSF53720">
    <property type="entry name" value="ALDH-like"/>
    <property type="match status" value="1"/>
</dbReference>
<protein>
    <recommendedName>
        <fullName evidence="2">L-glutamate gamma-semialdehyde dehydrogenase</fullName>
        <ecNumber evidence="2">1.2.1.88</ecNumber>
    </recommendedName>
</protein>
<feature type="domain" description="Proline dehydrogenase" evidence="11">
    <location>
        <begin position="145"/>
        <end position="434"/>
    </location>
</feature>
<comment type="catalytic activity">
    <reaction evidence="5">
        <text>L-glutamate 5-semialdehyde + NAD(+) + H2O = L-glutamate + NADH + 2 H(+)</text>
        <dbReference type="Rhea" id="RHEA:30235"/>
        <dbReference type="ChEBI" id="CHEBI:15377"/>
        <dbReference type="ChEBI" id="CHEBI:15378"/>
        <dbReference type="ChEBI" id="CHEBI:29985"/>
        <dbReference type="ChEBI" id="CHEBI:57540"/>
        <dbReference type="ChEBI" id="CHEBI:57945"/>
        <dbReference type="ChEBI" id="CHEBI:58066"/>
        <dbReference type="EC" id="1.2.1.88"/>
    </reaction>
</comment>
<dbReference type="InterPro" id="IPR016162">
    <property type="entry name" value="Ald_DH_N"/>
</dbReference>
<proteinExistence type="inferred from homology"/>
<dbReference type="InterPro" id="IPR016160">
    <property type="entry name" value="Ald_DH_CS_CYS"/>
</dbReference>
<evidence type="ECO:0000259" key="11">
    <source>
        <dbReference type="Pfam" id="PF01619"/>
    </source>
</evidence>
<gene>
    <name evidence="12" type="ORF">A605_12740</name>
</gene>
<dbReference type="InterPro" id="IPR029510">
    <property type="entry name" value="Ald_DH_CS_GLU"/>
</dbReference>
<accession>M1N0V6</accession>
<dbReference type="GO" id="GO:0010133">
    <property type="term" value="P:L-proline catabolic process to L-glutamate"/>
    <property type="evidence" value="ECO:0007669"/>
    <property type="project" value="InterPro"/>
</dbReference>
<keyword evidence="13" id="KW-1185">Reference proteome</keyword>
<comment type="similarity">
    <text evidence="8">Belongs to the aldehyde dehydrogenase family.</text>
</comment>
<reference evidence="12 13" key="1">
    <citation type="journal article" date="2012" name="Stand. Genomic Sci.">
        <title>Genome sequence of the halotolerant bacterium Corynebacterium halotolerans type strain YIM 70093(T) (= DSM 44683(T)).</title>
        <authorList>
            <person name="Ruckert C."/>
            <person name="Albersmeier A."/>
            <person name="Al-Dilaimi A."/>
            <person name="Niehaus K."/>
            <person name="Szczepanowski R."/>
            <person name="Kalinowski J."/>
        </authorList>
    </citation>
    <scope>NUCLEOTIDE SEQUENCE [LARGE SCALE GENOMIC DNA]</scope>
    <source>
        <strain evidence="12">YIM 70093</strain>
    </source>
</reference>
<dbReference type="Proteomes" id="UP000011723">
    <property type="component" value="Chromosome"/>
</dbReference>
<dbReference type="RefSeq" id="WP_015401958.1">
    <property type="nucleotide sequence ID" value="NC_020302.1"/>
</dbReference>
<dbReference type="eggNOG" id="COG1012">
    <property type="taxonomic scope" value="Bacteria"/>
</dbReference>
<dbReference type="AlphaFoldDB" id="M1N0V6"/>
<evidence type="ECO:0000256" key="3">
    <source>
        <dbReference type="ARBA" id="ARBA00023002"/>
    </source>
</evidence>
<dbReference type="KEGG" id="chn:A605_12740"/>
<dbReference type="InterPro" id="IPR002872">
    <property type="entry name" value="Proline_DH_dom"/>
</dbReference>
<name>M1N0V6_9CORY</name>
<dbReference type="Gene3D" id="3.40.309.10">
    <property type="entry name" value="Aldehyde Dehydrogenase, Chain A, domain 2"/>
    <property type="match status" value="1"/>
</dbReference>
<sequence>MTMTSQTSPAYSPLPVSSDVEDVVESAVKRARTWLEQTSASDKSDSTATERLAALVRDPEGVNFTMDFVDRVARPEDNGTAAAALAKMPAGPDFLGPLNKAALRLGGLVGPALPNVVMPLARQRMRQMVGHLVLDAEGKALNKLLDESHAAGYQLNLNLLGEAVLGDEEAARRSEQTLALINNPRVTYVSVKASSLCAQLNPWDLEGSVVRLKDTLRPLYRAAHAQSPQVFINLDMEEYKDLRLTIRLFTELLDEPEFRDYEAGIVLQAYLPDTFDAVVELAEFAARRREAGGAPIKVRLVKGANLSMEKAEAEVHGWAQAPYFTKAEVDANYLRLLDWLLRPEHADNLRVGVASHNLYTMSLAWELAVRRGVEHQMDAEMLQGMAPDQARSVADVVGRMILYTPVVHSEDFDVAVSYLVRRLEENAEPQNFLHALFAPEIEGPDHLTPLEEQEQRFRRSVAERWTTTAEPQRRQDRGAESGRQAPRIGRFVNEPDTDPALRANRAWALDLLAAAPYTPESPEVTDPAVVDAAVARAHELAPGWASRSGFERAEVLDSIADELADSRADLLSVMAHEGGKTVEQSDPEVSEAIDFATYYGESARALDAARSVFTPHKLTVVTPPWNFPVAIPTGGVLAALAAGSAVIIKPAPQVVACAEVAVAAIHRALDAHGLDRDLVQLVRTDEGDAGQRLVSHPDVDSVILTGASETAKLFRSWRPEMQINAETSGKNAIVVTPAADPDLAVSDIYHSAFGHSGQKCSAAALLILVGPAGKSKRVLNQLVDAVSTLKVGPGTDISTTMNGLIEPPGDKLLRGLTQLDEGETWLVRPRKLDEEGRFWSPGIRDNVQPGSWYHQNECFGPVLGIMHAETLEEAVEWQNSTGFGLTGGIHSLDDDEIAWWMDNVEVGNAYVNRGITGAIVQRQPFGGWKDSSLGTGAKAGGPNYVGQQGTWTEGTLAQAQVQLIPEVAAELRAAYDRLRGQLTDADLAWLRSAAELDELAWREEFGVEHDLTALRSEANIFRYRPLLQPFKVRVGPGFALRDVIRLRLAGLRTGTKVDVSASPRVAAELRKVGVEVRQISDDAFDVEVEDTPGARVRVLGEVDSPLWEAAVESQSVVLDHPVLADGRRELLPLLLEQAVSVTMHRFGVLRPVGHLER</sequence>
<dbReference type="InterPro" id="IPR016161">
    <property type="entry name" value="Ald_DH/histidinol_DH"/>
</dbReference>
<dbReference type="GO" id="GO:0009898">
    <property type="term" value="C:cytoplasmic side of plasma membrane"/>
    <property type="evidence" value="ECO:0007669"/>
    <property type="project" value="TreeGrafter"/>
</dbReference>
<dbReference type="HOGENOM" id="CLU_005682_2_0_11"/>
<dbReference type="PIRSF" id="PIRSF000197">
    <property type="entry name" value="Bifunct_PutA"/>
    <property type="match status" value="1"/>
</dbReference>
<dbReference type="PANTHER" id="PTHR42862">
    <property type="entry name" value="DELTA-1-PYRROLINE-5-CARBOXYLATE DEHYDROGENASE 1, ISOFORM A-RELATED"/>
    <property type="match status" value="1"/>
</dbReference>
<dbReference type="GO" id="GO:0003700">
    <property type="term" value="F:DNA-binding transcription factor activity"/>
    <property type="evidence" value="ECO:0007669"/>
    <property type="project" value="InterPro"/>
</dbReference>
<dbReference type="eggNOG" id="COG0506">
    <property type="taxonomic scope" value="Bacteria"/>
</dbReference>
<dbReference type="EC" id="1.2.1.88" evidence="2"/>
<evidence type="ECO:0000256" key="7">
    <source>
        <dbReference type="PROSITE-ProRule" id="PRU10007"/>
    </source>
</evidence>
<dbReference type="InterPro" id="IPR016163">
    <property type="entry name" value="Ald_DH_C"/>
</dbReference>
<dbReference type="InterPro" id="IPR029041">
    <property type="entry name" value="FAD-linked_oxidoreductase-like"/>
</dbReference>
<dbReference type="InterPro" id="IPR050485">
    <property type="entry name" value="Proline_metab_enzyme"/>
</dbReference>
<dbReference type="PROSITE" id="PS00687">
    <property type="entry name" value="ALDEHYDE_DEHYDR_GLU"/>
    <property type="match status" value="1"/>
</dbReference>
<evidence type="ECO:0000256" key="6">
    <source>
        <dbReference type="PIRSR" id="PIRSR000197-1"/>
    </source>
</evidence>
<feature type="region of interest" description="Disordered" evidence="9">
    <location>
        <begin position="461"/>
        <end position="496"/>
    </location>
</feature>
<dbReference type="STRING" id="1121362.A605_12740"/>